<feature type="transmembrane region" description="Helical" evidence="1">
    <location>
        <begin position="194"/>
        <end position="214"/>
    </location>
</feature>
<keyword evidence="1" id="KW-1133">Transmembrane helix</keyword>
<feature type="transmembrane region" description="Helical" evidence="1">
    <location>
        <begin position="73"/>
        <end position="91"/>
    </location>
</feature>
<evidence type="ECO:0000313" key="3">
    <source>
        <dbReference type="Proteomes" id="UP000610527"/>
    </source>
</evidence>
<reference evidence="2 3" key="1">
    <citation type="submission" date="2020-06" db="EMBL/GenBank/DDBJ databases">
        <title>Staphylococcus borealis sp. nov. -A novel member of the Staphylococcaceae family isolated from skin and blood in humans.</title>
        <authorList>
            <person name="Pain M."/>
            <person name="Wolden R."/>
            <person name="Jaen-Luchoro D."/>
            <person name="Salva-Serra F."/>
            <person name="Iglesias B.P."/>
            <person name="Karlsson R."/>
            <person name="Klingenberg C."/>
            <person name="Cavanagh J.P."/>
        </authorList>
    </citation>
    <scope>NUCLEOTIDE SEQUENCE [LARGE SCALE GENOMIC DNA]</scope>
    <source>
        <strain evidence="2 3">58-22</strain>
    </source>
</reference>
<keyword evidence="1" id="KW-0812">Transmembrane</keyword>
<organism evidence="2 3">
    <name type="scientific">Staphylococcus borealis</name>
    <dbReference type="NCBI Taxonomy" id="2742203"/>
    <lineage>
        <taxon>Bacteria</taxon>
        <taxon>Bacillati</taxon>
        <taxon>Bacillota</taxon>
        <taxon>Bacilli</taxon>
        <taxon>Bacillales</taxon>
        <taxon>Staphylococcaceae</taxon>
        <taxon>Staphylococcus</taxon>
    </lineage>
</organism>
<dbReference type="InterPro" id="IPR006750">
    <property type="entry name" value="YdcZ"/>
</dbReference>
<keyword evidence="3" id="KW-1185">Reference proteome</keyword>
<feature type="transmembrane region" description="Helical" evidence="1">
    <location>
        <begin position="157"/>
        <end position="174"/>
    </location>
</feature>
<accession>A0ABX2LK15</accession>
<feature type="transmembrane region" description="Helical" evidence="1">
    <location>
        <begin position="235"/>
        <end position="267"/>
    </location>
</feature>
<feature type="transmembrane region" description="Helical" evidence="1">
    <location>
        <begin position="32"/>
        <end position="53"/>
    </location>
</feature>
<sequence>MAFLFILGIVAGMMVPIQTSINARLGRFTESTFYASTISFFIGSLFLFILNVIFNPKLFDASFYSGHTIDYHWWVGGLLGVCFLTGNLLLLPRIGAALTVVMTVAGQIIMGVFIDTFGLLGASNHPFTLLKAVGILILLFGILLMNEIPKNKLEEKTNLMFYVWLIIGFIFGFAPPLQTTINSGLAQQMHNSLFASLVSFSVGTFALFILTLIFNRSLKIKVSQPDIGNIKPIHFIGGVLGVIFVTSNIILMPFLGAALTTIVAMLGQMLMGVLIDHFGLGVPKNSITLRKFSGLIAIAIGIVLLRLF</sequence>
<protein>
    <submittedName>
        <fullName evidence="2">DMT family transporter</fullName>
    </submittedName>
</protein>
<comment type="caution">
    <text evidence="2">The sequence shown here is derived from an EMBL/GenBank/DDBJ whole genome shotgun (WGS) entry which is preliminary data.</text>
</comment>
<feature type="transmembrane region" description="Helical" evidence="1">
    <location>
        <begin position="6"/>
        <end position="25"/>
    </location>
</feature>
<feature type="transmembrane region" description="Helical" evidence="1">
    <location>
        <begin position="126"/>
        <end position="145"/>
    </location>
</feature>
<evidence type="ECO:0000313" key="2">
    <source>
        <dbReference type="EMBL" id="NUI82631.1"/>
    </source>
</evidence>
<keyword evidence="1" id="KW-0472">Membrane</keyword>
<dbReference type="Proteomes" id="UP000610527">
    <property type="component" value="Unassembled WGS sequence"/>
</dbReference>
<evidence type="ECO:0000256" key="1">
    <source>
        <dbReference type="SAM" id="Phobius"/>
    </source>
</evidence>
<gene>
    <name evidence="2" type="ORF">HUN84_07835</name>
</gene>
<dbReference type="GeneID" id="74187014"/>
<dbReference type="PANTHER" id="PTHR34821">
    <property type="entry name" value="INNER MEMBRANE PROTEIN YDCZ"/>
    <property type="match status" value="1"/>
</dbReference>
<dbReference type="PANTHER" id="PTHR34821:SF2">
    <property type="entry name" value="INNER MEMBRANE PROTEIN YDCZ"/>
    <property type="match status" value="1"/>
</dbReference>
<feature type="transmembrane region" description="Helical" evidence="1">
    <location>
        <begin position="287"/>
        <end position="307"/>
    </location>
</feature>
<feature type="transmembrane region" description="Helical" evidence="1">
    <location>
        <begin position="98"/>
        <end position="120"/>
    </location>
</feature>
<dbReference type="RefSeq" id="WP_053030730.1">
    <property type="nucleotide sequence ID" value="NZ_CUEE01000009.1"/>
</dbReference>
<dbReference type="Pfam" id="PF04657">
    <property type="entry name" value="DMT_YdcZ"/>
    <property type="match status" value="2"/>
</dbReference>
<proteinExistence type="predicted"/>
<dbReference type="EMBL" id="JABVEG010000004">
    <property type="protein sequence ID" value="NUI82631.1"/>
    <property type="molecule type" value="Genomic_DNA"/>
</dbReference>
<name>A0ABX2LK15_9STAP</name>